<dbReference type="AlphaFoldDB" id="X2L7G0"/>
<feature type="signal peptide" evidence="1">
    <location>
        <begin position="1"/>
        <end position="23"/>
    </location>
</feature>
<protein>
    <recommendedName>
        <fullName evidence="3">Peptidase C13</fullName>
    </recommendedName>
</protein>
<dbReference type="InterPro" id="IPR001096">
    <property type="entry name" value="Peptidase_C13"/>
</dbReference>
<dbReference type="InterPro" id="IPR029030">
    <property type="entry name" value="Caspase-like_dom_sf"/>
</dbReference>
<dbReference type="Gene3D" id="3.40.50.1460">
    <property type="match status" value="1"/>
</dbReference>
<dbReference type="SUPFAM" id="SSF52129">
    <property type="entry name" value="Caspase-like"/>
    <property type="match status" value="1"/>
</dbReference>
<dbReference type="GO" id="GO:0006508">
    <property type="term" value="P:proteolysis"/>
    <property type="evidence" value="ECO:0007669"/>
    <property type="project" value="InterPro"/>
</dbReference>
<dbReference type="Pfam" id="PF01650">
    <property type="entry name" value="Peptidase_C13"/>
    <property type="match status" value="1"/>
</dbReference>
<name>X2L7G0_9BACT</name>
<organism evidence="2">
    <name type="scientific">uncultured bacterium 12AC_lac13</name>
    <dbReference type="NCBI Taxonomy" id="1447233"/>
    <lineage>
        <taxon>Bacteria</taxon>
        <taxon>environmental samples</taxon>
    </lineage>
</organism>
<accession>X2L7G0</accession>
<evidence type="ECO:0000256" key="1">
    <source>
        <dbReference type="SAM" id="SignalP"/>
    </source>
</evidence>
<dbReference type="GO" id="GO:0008233">
    <property type="term" value="F:peptidase activity"/>
    <property type="evidence" value="ECO:0007669"/>
    <property type="project" value="InterPro"/>
</dbReference>
<reference evidence="2" key="1">
    <citation type="submission" date="2013-10" db="EMBL/GenBank/DDBJ databases">
        <title>Functional metagenomics reveals novel beta-galactosidases not predictable from gene sequences.</title>
        <authorList>
            <person name="Cheng J."/>
            <person name="Engel K."/>
            <person name="Romantsov T."/>
            <person name="Neufeld J.D."/>
            <person name="Rose D.R."/>
            <person name="Charles T.C."/>
        </authorList>
    </citation>
    <scope>NUCLEOTIDE SEQUENCE</scope>
</reference>
<sequence length="251" mass="27124">MARYVFGFLVALTLVLGASRASANGFETWAAIVVAGDYRAHSGAPSEVFDNGRRDIAKALVNLGFGPSHIKTFSVRPETDMETNPLPSDIQRIDTEFQRLARYSSGGCFLYFTSHGAPQGILIGQNLVAPNVIAEIVNDACADRMTVVVVSACFSGVFIPALRTENRMILTAARPDRTSFGCGEANMYTFFDQCFLESIPQSRDFPALAVNVQNCVAQREVAEMATPPSEPQVSIGFNISQSLSAYSFAGN</sequence>
<proteinExistence type="predicted"/>
<evidence type="ECO:0008006" key="3">
    <source>
        <dbReference type="Google" id="ProtNLM"/>
    </source>
</evidence>
<feature type="chain" id="PRO_5004952425" description="Peptidase C13" evidence="1">
    <location>
        <begin position="24"/>
        <end position="251"/>
    </location>
</feature>
<evidence type="ECO:0000313" key="2">
    <source>
        <dbReference type="EMBL" id="AHN97599.1"/>
    </source>
</evidence>
<dbReference type="EMBL" id="KF796593">
    <property type="protein sequence ID" value="AHN97599.1"/>
    <property type="molecule type" value="Genomic_DNA"/>
</dbReference>
<keyword evidence="1" id="KW-0732">Signal</keyword>